<dbReference type="STRING" id="479433.Caci_8524"/>
<dbReference type="RefSeq" id="WP_015797072.1">
    <property type="nucleotide sequence ID" value="NC_013131.1"/>
</dbReference>
<reference evidence="1 2" key="1">
    <citation type="journal article" date="2009" name="Stand. Genomic Sci.">
        <title>Complete genome sequence of Catenulispora acidiphila type strain (ID 139908).</title>
        <authorList>
            <person name="Copeland A."/>
            <person name="Lapidus A."/>
            <person name="Glavina Del Rio T."/>
            <person name="Nolan M."/>
            <person name="Lucas S."/>
            <person name="Chen F."/>
            <person name="Tice H."/>
            <person name="Cheng J.F."/>
            <person name="Bruce D."/>
            <person name="Goodwin L."/>
            <person name="Pitluck S."/>
            <person name="Mikhailova N."/>
            <person name="Pati A."/>
            <person name="Ivanova N."/>
            <person name="Mavromatis K."/>
            <person name="Chen A."/>
            <person name="Palaniappan K."/>
            <person name="Chain P."/>
            <person name="Land M."/>
            <person name="Hauser L."/>
            <person name="Chang Y.J."/>
            <person name="Jeffries C.D."/>
            <person name="Chertkov O."/>
            <person name="Brettin T."/>
            <person name="Detter J.C."/>
            <person name="Han C."/>
            <person name="Ali Z."/>
            <person name="Tindall B.J."/>
            <person name="Goker M."/>
            <person name="Bristow J."/>
            <person name="Eisen J.A."/>
            <person name="Markowitz V."/>
            <person name="Hugenholtz P."/>
            <person name="Kyrpides N.C."/>
            <person name="Klenk H.P."/>
        </authorList>
    </citation>
    <scope>NUCLEOTIDE SEQUENCE [LARGE SCALE GENOMIC DNA]</scope>
    <source>
        <strain evidence="2">DSM 44928 / JCM 14897 / NBRC 102108 / NRRL B-24433 / ID139908</strain>
    </source>
</reference>
<dbReference type="HOGENOM" id="CLU_2300728_0_0_11"/>
<evidence type="ECO:0000313" key="2">
    <source>
        <dbReference type="Proteomes" id="UP000000851"/>
    </source>
</evidence>
<protein>
    <recommendedName>
        <fullName evidence="3">ESAT-6-like protein</fullName>
    </recommendedName>
</protein>
<dbReference type="SUPFAM" id="SSF140453">
    <property type="entry name" value="EsxAB dimer-like"/>
    <property type="match status" value="1"/>
</dbReference>
<dbReference type="AlphaFoldDB" id="C7PYM5"/>
<dbReference type="eggNOG" id="COG4842">
    <property type="taxonomic scope" value="Bacteria"/>
</dbReference>
<dbReference type="KEGG" id="cai:Caci_8524"/>
<dbReference type="EMBL" id="CP001700">
    <property type="protein sequence ID" value="ACU77347.1"/>
    <property type="molecule type" value="Genomic_DNA"/>
</dbReference>
<organism evidence="1 2">
    <name type="scientific">Catenulispora acidiphila (strain DSM 44928 / JCM 14897 / NBRC 102108 / NRRL B-24433 / ID139908)</name>
    <dbReference type="NCBI Taxonomy" id="479433"/>
    <lineage>
        <taxon>Bacteria</taxon>
        <taxon>Bacillati</taxon>
        <taxon>Actinomycetota</taxon>
        <taxon>Actinomycetes</taxon>
        <taxon>Catenulisporales</taxon>
        <taxon>Catenulisporaceae</taxon>
        <taxon>Catenulispora</taxon>
    </lineage>
</organism>
<dbReference type="Proteomes" id="UP000000851">
    <property type="component" value="Chromosome"/>
</dbReference>
<dbReference type="Gene3D" id="1.10.287.1060">
    <property type="entry name" value="ESAT-6-like"/>
    <property type="match status" value="1"/>
</dbReference>
<evidence type="ECO:0000313" key="1">
    <source>
        <dbReference type="EMBL" id="ACU77347.1"/>
    </source>
</evidence>
<keyword evidence="2" id="KW-1185">Reference proteome</keyword>
<dbReference type="InParanoid" id="C7PYM5"/>
<gene>
    <name evidence="1" type="ordered locus">Caci_8524</name>
</gene>
<name>C7PYM5_CATAD</name>
<evidence type="ECO:0008006" key="3">
    <source>
        <dbReference type="Google" id="ProtNLM"/>
    </source>
</evidence>
<accession>C7PYM5</accession>
<proteinExistence type="predicted"/>
<dbReference type="InterPro" id="IPR036689">
    <property type="entry name" value="ESAT-6-like_sf"/>
</dbReference>
<dbReference type="InterPro" id="IPR010310">
    <property type="entry name" value="T7SS_ESAT-6-like"/>
</dbReference>
<dbReference type="OrthoDB" id="3387628at2"/>
<sequence>MGNPDFMNIQYATIADFVTELSAVNTAGRQLIEDLTSTLQSNTELWNGVAKLGYNDVHQKWNGQFDRMSAVLAEVQSHGNQTQELYQQIEAQNIALWGGQ</sequence>
<dbReference type="Pfam" id="PF06013">
    <property type="entry name" value="WXG100"/>
    <property type="match status" value="1"/>
</dbReference>